<evidence type="ECO:0000259" key="2">
    <source>
        <dbReference type="PROSITE" id="PS51272"/>
    </source>
</evidence>
<reference evidence="3 4" key="1">
    <citation type="submission" date="2021-06" db="EMBL/GenBank/DDBJ databases">
        <authorList>
            <person name="Criscuolo A."/>
        </authorList>
    </citation>
    <scope>NUCLEOTIDE SEQUENCE [LARGE SCALE GENOMIC DNA]</scope>
    <source>
        <strain evidence="4">CIP 111802</strain>
    </source>
</reference>
<sequence>MKKRIVKAIMIMALFGSCHLSGISYAASAVSVSGWTWMGRDPADLKDHWSEKVFQWAVGRHIIDGYPDGTFRPDQEVTEAEFLKMLYRSFGAALPEIEGVDWTDGPYRLASMWNHPAAGADRKQARHEPVARVKAAEIISSARGVNYEGADAVRYLLINHLAHGKTAADVEGFAGNDLLTRAETVQWIRTLKLKGMLKIEKRPKEPSDPGILNKMSVSSTQELPDFMVMPGGEEDFSLVDDKTGISFARATSKDSFDKQYGTPETISVGSFQRYGDLAIHYDANGQMEAWKISVNETSDKDISFRTYKGIKVNESSLFDVLQAYGTAGYGYDGDQFATYFYEKKDGRIQPRFSRFDVEDPDQAFVISFIFDEKTLKVRYIFVSSYAYAYPNRVTQTR</sequence>
<evidence type="ECO:0000256" key="1">
    <source>
        <dbReference type="SAM" id="SignalP"/>
    </source>
</evidence>
<keyword evidence="1" id="KW-0732">Signal</keyword>
<protein>
    <recommendedName>
        <fullName evidence="2">SLH domain-containing protein</fullName>
    </recommendedName>
</protein>
<feature type="domain" description="SLH" evidence="2">
    <location>
        <begin position="37"/>
        <end position="100"/>
    </location>
</feature>
<evidence type="ECO:0000313" key="3">
    <source>
        <dbReference type="EMBL" id="CAG7639254.1"/>
    </source>
</evidence>
<feature type="chain" id="PRO_5046884187" description="SLH domain-containing protein" evidence="1">
    <location>
        <begin position="27"/>
        <end position="397"/>
    </location>
</feature>
<name>A0ABM8VGN9_9BACL</name>
<comment type="caution">
    <text evidence="3">The sequence shown here is derived from an EMBL/GenBank/DDBJ whole genome shotgun (WGS) entry which is preliminary data.</text>
</comment>
<keyword evidence="4" id="KW-1185">Reference proteome</keyword>
<proteinExistence type="predicted"/>
<accession>A0ABM8VGN9</accession>
<dbReference type="Proteomes" id="UP000730618">
    <property type="component" value="Unassembled WGS sequence"/>
</dbReference>
<dbReference type="Pfam" id="PF00395">
    <property type="entry name" value="SLH"/>
    <property type="match status" value="1"/>
</dbReference>
<dbReference type="PROSITE" id="PS51257">
    <property type="entry name" value="PROKAR_LIPOPROTEIN"/>
    <property type="match status" value="1"/>
</dbReference>
<dbReference type="EMBL" id="CAJVCE010000006">
    <property type="protein sequence ID" value="CAG7639254.1"/>
    <property type="molecule type" value="Genomic_DNA"/>
</dbReference>
<dbReference type="PROSITE" id="PS51272">
    <property type="entry name" value="SLH"/>
    <property type="match status" value="1"/>
</dbReference>
<dbReference type="RefSeq" id="WP_218098859.1">
    <property type="nucleotide sequence ID" value="NZ_CAJVCE010000006.1"/>
</dbReference>
<dbReference type="InterPro" id="IPR001119">
    <property type="entry name" value="SLH_dom"/>
</dbReference>
<feature type="signal peptide" evidence="1">
    <location>
        <begin position="1"/>
        <end position="26"/>
    </location>
</feature>
<evidence type="ECO:0000313" key="4">
    <source>
        <dbReference type="Proteomes" id="UP000730618"/>
    </source>
</evidence>
<organism evidence="3 4">
    <name type="scientific">Paenibacillus allorhizosphaerae</name>
    <dbReference type="NCBI Taxonomy" id="2849866"/>
    <lineage>
        <taxon>Bacteria</taxon>
        <taxon>Bacillati</taxon>
        <taxon>Bacillota</taxon>
        <taxon>Bacilli</taxon>
        <taxon>Bacillales</taxon>
        <taxon>Paenibacillaceae</taxon>
        <taxon>Paenibacillus</taxon>
    </lineage>
</organism>
<gene>
    <name evidence="3" type="ORF">PAECIP111802_02523</name>
</gene>